<reference evidence="7 8" key="1">
    <citation type="submission" date="2020-08" db="EMBL/GenBank/DDBJ databases">
        <title>Plant Genome Project.</title>
        <authorList>
            <person name="Zhang R.-G."/>
        </authorList>
    </citation>
    <scope>NUCLEOTIDE SEQUENCE [LARGE SCALE GENOMIC DNA]</scope>
    <source>
        <tissue evidence="7">Rhizome</tissue>
    </source>
</reference>
<dbReference type="GO" id="GO:0006952">
    <property type="term" value="P:defense response"/>
    <property type="evidence" value="ECO:0007669"/>
    <property type="project" value="UniProtKB-KW"/>
</dbReference>
<dbReference type="Gene3D" id="1.20.5.4130">
    <property type="match status" value="1"/>
</dbReference>
<organism evidence="7 8">
    <name type="scientific">Zingiber officinale</name>
    <name type="common">Ginger</name>
    <name type="synonym">Amomum zingiber</name>
    <dbReference type="NCBI Taxonomy" id="94328"/>
    <lineage>
        <taxon>Eukaryota</taxon>
        <taxon>Viridiplantae</taxon>
        <taxon>Streptophyta</taxon>
        <taxon>Embryophyta</taxon>
        <taxon>Tracheophyta</taxon>
        <taxon>Spermatophyta</taxon>
        <taxon>Magnoliopsida</taxon>
        <taxon>Liliopsida</taxon>
        <taxon>Zingiberales</taxon>
        <taxon>Zingiberaceae</taxon>
        <taxon>Zingiber</taxon>
    </lineage>
</organism>
<name>A0A8J5KYA5_ZINOF</name>
<dbReference type="EMBL" id="JACMSC010000011">
    <property type="protein sequence ID" value="KAG6500964.1"/>
    <property type="molecule type" value="Genomic_DNA"/>
</dbReference>
<keyword evidence="5" id="KW-0611">Plant defense</keyword>
<dbReference type="Pfam" id="PF18052">
    <property type="entry name" value="Rx_N"/>
    <property type="match status" value="1"/>
</dbReference>
<keyword evidence="2" id="KW-0433">Leucine-rich repeat</keyword>
<dbReference type="InterPro" id="IPR032675">
    <property type="entry name" value="LRR_dom_sf"/>
</dbReference>
<evidence type="ECO:0000256" key="2">
    <source>
        <dbReference type="ARBA" id="ARBA00022614"/>
    </source>
</evidence>
<dbReference type="Proteomes" id="UP000734854">
    <property type="component" value="Unassembled WGS sequence"/>
</dbReference>
<proteinExistence type="inferred from homology"/>
<comment type="similarity">
    <text evidence="1">Belongs to the disease resistance NB-LRR family.</text>
</comment>
<dbReference type="InterPro" id="IPR038005">
    <property type="entry name" value="RX-like_CC"/>
</dbReference>
<dbReference type="InterPro" id="IPR041118">
    <property type="entry name" value="Rx_N"/>
</dbReference>
<keyword evidence="4" id="KW-0547">Nucleotide-binding</keyword>
<keyword evidence="3" id="KW-0677">Repeat</keyword>
<evidence type="ECO:0000256" key="4">
    <source>
        <dbReference type="ARBA" id="ARBA00022741"/>
    </source>
</evidence>
<keyword evidence="8" id="KW-1185">Reference proteome</keyword>
<comment type="caution">
    <text evidence="7">The sequence shown here is derived from an EMBL/GenBank/DDBJ whole genome shotgun (WGS) entry which is preliminary data.</text>
</comment>
<evidence type="ECO:0000256" key="3">
    <source>
        <dbReference type="ARBA" id="ARBA00022737"/>
    </source>
</evidence>
<dbReference type="Gene3D" id="3.80.10.10">
    <property type="entry name" value="Ribonuclease Inhibitor"/>
    <property type="match status" value="1"/>
</dbReference>
<evidence type="ECO:0000259" key="6">
    <source>
        <dbReference type="Pfam" id="PF18052"/>
    </source>
</evidence>
<dbReference type="CDD" id="cd14798">
    <property type="entry name" value="RX-CC_like"/>
    <property type="match status" value="1"/>
</dbReference>
<dbReference type="PANTHER" id="PTHR19338">
    <property type="entry name" value="TRANSLOCASE OF INNER MITOCHONDRIAL MEMBRANE 13 HOMOLOG"/>
    <property type="match status" value="1"/>
</dbReference>
<protein>
    <recommendedName>
        <fullName evidence="6">Disease resistance N-terminal domain-containing protein</fullName>
    </recommendedName>
</protein>
<feature type="domain" description="Disease resistance N-terminal" evidence="6">
    <location>
        <begin position="7"/>
        <end position="95"/>
    </location>
</feature>
<evidence type="ECO:0000313" key="8">
    <source>
        <dbReference type="Proteomes" id="UP000734854"/>
    </source>
</evidence>
<evidence type="ECO:0000256" key="5">
    <source>
        <dbReference type="ARBA" id="ARBA00022821"/>
    </source>
</evidence>
<accession>A0A8J5KYA5</accession>
<dbReference type="GO" id="GO:0000166">
    <property type="term" value="F:nucleotide binding"/>
    <property type="evidence" value="ECO:0007669"/>
    <property type="project" value="UniProtKB-KW"/>
</dbReference>
<evidence type="ECO:0000313" key="7">
    <source>
        <dbReference type="EMBL" id="KAG6500964.1"/>
    </source>
</evidence>
<dbReference type="SUPFAM" id="SSF52058">
    <property type="entry name" value="L domain-like"/>
    <property type="match status" value="1"/>
</dbReference>
<sequence length="308" mass="35095">MESTAAKLVMENLGELVSSDVAGILNVDAEVKSLTETLALIQSFLRDADQKPRYAQSYSLQEWMRQIRNLAFEMEDLVDEYAVQLGRASASDGRMSSLQRLGAFPSRILTRRLLTSRLQDIRARFQYVCKQASQLEEDIVGFDEDTKYIKRQVFDISLTARVVLSVVGTGGFQRTPAVTTPGAKFLRVYLDLQKLLIEHLPKEIGDLILLRLEKDEDIAMLASLADLQILRLRSDAFVGRVLVFPKGGFPRLQEIELYRLSTLEQWEVGDGAMPFLRELRLWNCINMRMLLLPEGLVRLTELNQIDIR</sequence>
<dbReference type="AlphaFoldDB" id="A0A8J5KYA5"/>
<gene>
    <name evidence="7" type="ORF">ZIOFF_040827</name>
</gene>
<dbReference type="PANTHER" id="PTHR19338:SF73">
    <property type="entry name" value="DISEASE RESISTANCE PROTEIN RGA2-LIKE"/>
    <property type="match status" value="1"/>
</dbReference>
<evidence type="ECO:0000256" key="1">
    <source>
        <dbReference type="ARBA" id="ARBA00008894"/>
    </source>
</evidence>